<evidence type="ECO:0000256" key="4">
    <source>
        <dbReference type="PROSITE-ProRule" id="PRU00335"/>
    </source>
</evidence>
<feature type="DNA-binding region" description="H-T-H motif" evidence="4">
    <location>
        <begin position="29"/>
        <end position="48"/>
    </location>
</feature>
<accession>A0A660LI15</accession>
<dbReference type="PRINTS" id="PR00455">
    <property type="entry name" value="HTHTETR"/>
</dbReference>
<name>A0A660LI15_9ACTN</name>
<dbReference type="GO" id="GO:0000976">
    <property type="term" value="F:transcription cis-regulatory region binding"/>
    <property type="evidence" value="ECO:0007669"/>
    <property type="project" value="TreeGrafter"/>
</dbReference>
<sequence>MRMTAEQRREQLLDATKAIVLERGFHAVSIEAVARAAGITRPVVYGHFDDLRGLLEALVDREALRALRQLPETYDDLLAALTAYLSAVRDDPGTWRLVLMPQEGAPRLLGERIAAGRAAVVARLAAALGPDTGLPDPELSAHMLRAYADEAARLVLAGYDVDRILALTRHTLAKLSR</sequence>
<keyword evidence="2 4" id="KW-0238">DNA-binding</keyword>
<proteinExistence type="predicted"/>
<dbReference type="InterPro" id="IPR050109">
    <property type="entry name" value="HTH-type_TetR-like_transc_reg"/>
</dbReference>
<evidence type="ECO:0000256" key="2">
    <source>
        <dbReference type="ARBA" id="ARBA00023125"/>
    </source>
</evidence>
<dbReference type="AlphaFoldDB" id="A0A660LI15"/>
<evidence type="ECO:0000256" key="3">
    <source>
        <dbReference type="ARBA" id="ARBA00023163"/>
    </source>
</evidence>
<dbReference type="PANTHER" id="PTHR30055:SF234">
    <property type="entry name" value="HTH-TYPE TRANSCRIPTIONAL REGULATOR BETI"/>
    <property type="match status" value="1"/>
</dbReference>
<dbReference type="InterPro" id="IPR009057">
    <property type="entry name" value="Homeodomain-like_sf"/>
</dbReference>
<dbReference type="EMBL" id="RBIL01000001">
    <property type="protein sequence ID" value="RKQ94036.1"/>
    <property type="molecule type" value="Genomic_DNA"/>
</dbReference>
<feature type="domain" description="HTH tetR-type" evidence="5">
    <location>
        <begin position="6"/>
        <end position="66"/>
    </location>
</feature>
<keyword evidence="3" id="KW-0804">Transcription</keyword>
<evidence type="ECO:0000313" key="7">
    <source>
        <dbReference type="Proteomes" id="UP000278962"/>
    </source>
</evidence>
<dbReference type="PROSITE" id="PS50977">
    <property type="entry name" value="HTH_TETR_2"/>
    <property type="match status" value="1"/>
</dbReference>
<gene>
    <name evidence="6" type="ORF">C8N24_3912</name>
</gene>
<dbReference type="Gene3D" id="1.10.357.10">
    <property type="entry name" value="Tetracycline Repressor, domain 2"/>
    <property type="match status" value="1"/>
</dbReference>
<protein>
    <submittedName>
        <fullName evidence="6">TetR family transcriptional regulator</fullName>
    </submittedName>
</protein>
<dbReference type="SUPFAM" id="SSF46689">
    <property type="entry name" value="Homeodomain-like"/>
    <property type="match status" value="1"/>
</dbReference>
<dbReference type="RefSeq" id="WP_121252690.1">
    <property type="nucleotide sequence ID" value="NZ_RBIL01000001.1"/>
</dbReference>
<dbReference type="Proteomes" id="UP000278962">
    <property type="component" value="Unassembled WGS sequence"/>
</dbReference>
<reference evidence="6 7" key="1">
    <citation type="submission" date="2018-10" db="EMBL/GenBank/DDBJ databases">
        <title>Genomic Encyclopedia of Archaeal and Bacterial Type Strains, Phase II (KMG-II): from individual species to whole genera.</title>
        <authorList>
            <person name="Goeker M."/>
        </authorList>
    </citation>
    <scope>NUCLEOTIDE SEQUENCE [LARGE SCALE GENOMIC DNA]</scope>
    <source>
        <strain evidence="6 7">DSM 14954</strain>
    </source>
</reference>
<organism evidence="6 7">
    <name type="scientific">Solirubrobacter pauli</name>
    <dbReference type="NCBI Taxonomy" id="166793"/>
    <lineage>
        <taxon>Bacteria</taxon>
        <taxon>Bacillati</taxon>
        <taxon>Actinomycetota</taxon>
        <taxon>Thermoleophilia</taxon>
        <taxon>Solirubrobacterales</taxon>
        <taxon>Solirubrobacteraceae</taxon>
        <taxon>Solirubrobacter</taxon>
    </lineage>
</organism>
<evidence type="ECO:0000313" key="6">
    <source>
        <dbReference type="EMBL" id="RKQ94036.1"/>
    </source>
</evidence>
<keyword evidence="7" id="KW-1185">Reference proteome</keyword>
<evidence type="ECO:0000256" key="1">
    <source>
        <dbReference type="ARBA" id="ARBA00023015"/>
    </source>
</evidence>
<keyword evidence="1" id="KW-0805">Transcription regulation</keyword>
<dbReference type="GO" id="GO:0003700">
    <property type="term" value="F:DNA-binding transcription factor activity"/>
    <property type="evidence" value="ECO:0007669"/>
    <property type="project" value="TreeGrafter"/>
</dbReference>
<dbReference type="OrthoDB" id="4550691at2"/>
<dbReference type="PANTHER" id="PTHR30055">
    <property type="entry name" value="HTH-TYPE TRANSCRIPTIONAL REGULATOR RUTR"/>
    <property type="match status" value="1"/>
</dbReference>
<dbReference type="Pfam" id="PF00440">
    <property type="entry name" value="TetR_N"/>
    <property type="match status" value="1"/>
</dbReference>
<evidence type="ECO:0000259" key="5">
    <source>
        <dbReference type="PROSITE" id="PS50977"/>
    </source>
</evidence>
<dbReference type="InterPro" id="IPR001647">
    <property type="entry name" value="HTH_TetR"/>
</dbReference>
<comment type="caution">
    <text evidence="6">The sequence shown here is derived from an EMBL/GenBank/DDBJ whole genome shotgun (WGS) entry which is preliminary data.</text>
</comment>